<accession>A0A4R9G7W7</accession>
<gene>
    <name evidence="2" type="ORF">EHO59_06025</name>
</gene>
<keyword evidence="3" id="KW-1185">Reference proteome</keyword>
<keyword evidence="1" id="KW-0732">Signal</keyword>
<evidence type="ECO:0000313" key="3">
    <source>
        <dbReference type="Proteomes" id="UP000297453"/>
    </source>
</evidence>
<dbReference type="EMBL" id="RQEP01000005">
    <property type="protein sequence ID" value="TGK07654.1"/>
    <property type="molecule type" value="Genomic_DNA"/>
</dbReference>
<dbReference type="OrthoDB" id="9973420at2"/>
<comment type="caution">
    <text evidence="2">The sequence shown here is derived from an EMBL/GenBank/DDBJ whole genome shotgun (WGS) entry which is preliminary data.</text>
</comment>
<dbReference type="RefSeq" id="WP_135585720.1">
    <property type="nucleotide sequence ID" value="NZ_RQEP01000005.1"/>
</dbReference>
<evidence type="ECO:0000313" key="2">
    <source>
        <dbReference type="EMBL" id="TGK07654.1"/>
    </source>
</evidence>
<organism evidence="2 3">
    <name type="scientific">Leptospira semungkisensis</name>
    <dbReference type="NCBI Taxonomy" id="2484985"/>
    <lineage>
        <taxon>Bacteria</taxon>
        <taxon>Pseudomonadati</taxon>
        <taxon>Spirochaetota</taxon>
        <taxon>Spirochaetia</taxon>
        <taxon>Leptospirales</taxon>
        <taxon>Leptospiraceae</taxon>
        <taxon>Leptospira</taxon>
    </lineage>
</organism>
<proteinExistence type="predicted"/>
<evidence type="ECO:0000256" key="1">
    <source>
        <dbReference type="SAM" id="SignalP"/>
    </source>
</evidence>
<dbReference type="Proteomes" id="UP000297453">
    <property type="component" value="Unassembled WGS sequence"/>
</dbReference>
<reference evidence="2" key="1">
    <citation type="journal article" date="2019" name="PLoS Negl. Trop. Dis.">
        <title>Revisiting the worldwide diversity of Leptospira species in the environment.</title>
        <authorList>
            <person name="Vincent A.T."/>
            <person name="Schiettekatte O."/>
            <person name="Bourhy P."/>
            <person name="Veyrier F.J."/>
            <person name="Picardeau M."/>
        </authorList>
    </citation>
    <scope>NUCLEOTIDE SEQUENCE [LARGE SCALE GENOMIC DNA]</scope>
    <source>
        <strain evidence="2">SSS9</strain>
    </source>
</reference>
<feature type="chain" id="PRO_5020922696" evidence="1">
    <location>
        <begin position="19"/>
        <end position="109"/>
    </location>
</feature>
<dbReference type="AlphaFoldDB" id="A0A4R9G7W7"/>
<name>A0A4R9G7W7_9LEPT</name>
<sequence>MISRLLFGLFILSFSVSASTNETGSYEYRYFKKQLDQEIYRSIDSLGCLALLGTAEKEAEKIETDPSQFHSEGIGSFFRLQNIEAYSISEQQHSESTFYSPLKKVRLLI</sequence>
<feature type="signal peptide" evidence="1">
    <location>
        <begin position="1"/>
        <end position="18"/>
    </location>
</feature>
<protein>
    <submittedName>
        <fullName evidence="2">Uncharacterized protein</fullName>
    </submittedName>
</protein>